<dbReference type="EMBL" id="JAKOAV010000008">
    <property type="protein sequence ID" value="MDF9407896.1"/>
    <property type="molecule type" value="Genomic_DNA"/>
</dbReference>
<reference evidence="2" key="1">
    <citation type="submission" date="2022-02" db="EMBL/GenBank/DDBJ databases">
        <authorList>
            <person name="Leng L."/>
        </authorList>
    </citation>
    <scope>NUCLEOTIDE SEQUENCE</scope>
    <source>
        <strain evidence="2">JI</strain>
    </source>
</reference>
<dbReference type="PANTHER" id="PTHR48090">
    <property type="entry name" value="UNDECAPRENYL-PHOSPHATE 4-DEOXY-4-FORMAMIDO-L-ARABINOSE TRANSFERASE-RELATED"/>
    <property type="match status" value="1"/>
</dbReference>
<dbReference type="Pfam" id="PF00535">
    <property type="entry name" value="Glycos_transf_2"/>
    <property type="match status" value="1"/>
</dbReference>
<gene>
    <name evidence="2" type="ORF">L7E55_05905</name>
</gene>
<evidence type="ECO:0000259" key="1">
    <source>
        <dbReference type="Pfam" id="PF00535"/>
    </source>
</evidence>
<sequence>MDSLYIVIPAYNEEMNIESVAREWHEVVKKIGGNSKLVIINDGSKDNTYNKMLDLKAELKYFEPLTKPNSGHGATVLYGYHYAIEHCADYIFQTDSDGQTLPSEFYQFWEQRYRYSAIIGHRSNRQDGLSRVFVTKILKLVLRCIFGLNITDANAPFRLIKREVMEKYIYQIPKDFNLSNVMLTVLLMNAKENVKFIPITFRPRQGGVNSINLKRIIRIGKQAIKDFRQIKKKLKESL</sequence>
<dbReference type="InterPro" id="IPR001173">
    <property type="entry name" value="Glyco_trans_2-like"/>
</dbReference>
<dbReference type="RefSeq" id="WP_277443149.1">
    <property type="nucleotide sequence ID" value="NZ_JAKOAV010000008.1"/>
</dbReference>
<evidence type="ECO:0000313" key="3">
    <source>
        <dbReference type="Proteomes" id="UP001154312"/>
    </source>
</evidence>
<comment type="caution">
    <text evidence="2">The sequence shown here is derived from an EMBL/GenBank/DDBJ whole genome shotgun (WGS) entry which is preliminary data.</text>
</comment>
<dbReference type="InterPro" id="IPR029044">
    <property type="entry name" value="Nucleotide-diphossugar_trans"/>
</dbReference>
<dbReference type="InterPro" id="IPR050256">
    <property type="entry name" value="Glycosyltransferase_2"/>
</dbReference>
<keyword evidence="3" id="KW-1185">Reference proteome</keyword>
<feature type="domain" description="Glycosyltransferase 2-like" evidence="1">
    <location>
        <begin position="6"/>
        <end position="168"/>
    </location>
</feature>
<dbReference type="Gene3D" id="3.90.550.10">
    <property type="entry name" value="Spore Coat Polysaccharide Biosynthesis Protein SpsA, Chain A"/>
    <property type="match status" value="1"/>
</dbReference>
<evidence type="ECO:0000313" key="2">
    <source>
        <dbReference type="EMBL" id="MDF9407896.1"/>
    </source>
</evidence>
<protein>
    <submittedName>
        <fullName evidence="2">Glycosyltransferase family 2 protein</fullName>
    </submittedName>
</protein>
<dbReference type="CDD" id="cd04179">
    <property type="entry name" value="DPM_DPG-synthase_like"/>
    <property type="match status" value="1"/>
</dbReference>
<dbReference type="Proteomes" id="UP001154312">
    <property type="component" value="Unassembled WGS sequence"/>
</dbReference>
<proteinExistence type="predicted"/>
<dbReference type="AlphaFoldDB" id="A0A9X4H169"/>
<organism evidence="2 3">
    <name type="scientific">Pelotomaculum isophthalicicum JI</name>
    <dbReference type="NCBI Taxonomy" id="947010"/>
    <lineage>
        <taxon>Bacteria</taxon>
        <taxon>Bacillati</taxon>
        <taxon>Bacillota</taxon>
        <taxon>Clostridia</taxon>
        <taxon>Eubacteriales</taxon>
        <taxon>Desulfotomaculaceae</taxon>
        <taxon>Pelotomaculum</taxon>
    </lineage>
</organism>
<accession>A0A9X4H169</accession>
<dbReference type="SUPFAM" id="SSF53448">
    <property type="entry name" value="Nucleotide-diphospho-sugar transferases"/>
    <property type="match status" value="1"/>
</dbReference>
<name>A0A9X4H169_9FIRM</name>